<evidence type="ECO:0000256" key="1">
    <source>
        <dbReference type="PROSITE-ProRule" id="PRU00103"/>
    </source>
</evidence>
<reference evidence="2" key="1">
    <citation type="submission" date="2022-03" db="EMBL/GenBank/DDBJ databases">
        <authorList>
            <person name="Tunstrom K."/>
        </authorList>
    </citation>
    <scope>NUCLEOTIDE SEQUENCE</scope>
</reference>
<feature type="repeat" description="HEAT" evidence="1">
    <location>
        <begin position="477"/>
        <end position="511"/>
    </location>
</feature>
<dbReference type="PANTHER" id="PTHR32059:SF0">
    <property type="entry name" value="RAB11-BINDING PROTEIN RELCH"/>
    <property type="match status" value="1"/>
</dbReference>
<dbReference type="Proteomes" id="UP001153954">
    <property type="component" value="Unassembled WGS sequence"/>
</dbReference>
<keyword evidence="3" id="KW-1185">Reference proteome</keyword>
<dbReference type="InterPro" id="IPR040362">
    <property type="entry name" value="RELCH"/>
</dbReference>
<dbReference type="EMBL" id="CAKOGL010000010">
    <property type="protein sequence ID" value="CAH2091029.1"/>
    <property type="molecule type" value="Genomic_DNA"/>
</dbReference>
<sequence>MTACCLMVLPHTLVARRGEAAALLAGAAALLPAGDARRARALHALLTLYKKPDAPDARAVCEATCLVVKWGGSGEVLSAIAELLASRSSERRILASQICLSVAPYVPLELCSSLLLSLVVLMCESSEPEIRSIGLKSACLICPVAEHKYGQLENIMFNFLKDSTEKNVKDTINVFTPILARSALFAGKFSSDLYSRIMNNLVLASTDNEWKTVIIYMDVMKALVLSKLAYVINVQLIRNIDLSNCDMQTYNLQDVPLSDKKFIDLQCYMKDDVDAKILLKTMNNLLKENPEVRWDELNWLISVVKQILDVTTKNKILNHHAIYEMLISLFNSYVDNFGAEFSSKILNPIFTEIINDLENKLEKLHAVDVNRVVIVGVYLITILLEVKDSTQCGEFLQKWIMYSSLRGLPTKIFSVPFKYLAQHRPETLNFFLQHLREFAASSCDSTSGSAIRVYIANLITELLDIANVDEDCVHKQLLPAVVAMLHDDDVSVREAGITAWGGAARRLASDARLWPPLESALASRGLSAGEVARAAEALALLLLPGEDGRAVCERAVSQLCALCACAGAAQSAGALTPALQLAAHRDPRHAALPAALRSPRTATRDTPRCPPRCGNYLALYLLPSTTVWAGALTPALQLAAHRDPRHAALPAALRKLEEIVQAPSLSQYKPAIEALLQVVGSTEVPRDPSPKPSTNLQAAQEVGRRVTQIFQQSKTNINLQNIFKKKT</sequence>
<dbReference type="GO" id="GO:0055037">
    <property type="term" value="C:recycling endosome"/>
    <property type="evidence" value="ECO:0007669"/>
    <property type="project" value="TreeGrafter"/>
</dbReference>
<dbReference type="InterPro" id="IPR011989">
    <property type="entry name" value="ARM-like"/>
</dbReference>
<accession>A0AAU9TZS4</accession>
<dbReference type="GO" id="GO:0005802">
    <property type="term" value="C:trans-Golgi network"/>
    <property type="evidence" value="ECO:0007669"/>
    <property type="project" value="InterPro"/>
</dbReference>
<gene>
    <name evidence="2" type="ORF">EEDITHA_LOCUS6928</name>
</gene>
<protein>
    <submittedName>
        <fullName evidence="2">Uncharacterized protein</fullName>
    </submittedName>
</protein>
<dbReference type="AlphaFoldDB" id="A0AAU9TZS4"/>
<comment type="caution">
    <text evidence="2">The sequence shown here is derived from an EMBL/GenBank/DDBJ whole genome shotgun (WGS) entry which is preliminary data.</text>
</comment>
<dbReference type="PROSITE" id="PS50077">
    <property type="entry name" value="HEAT_REPEAT"/>
    <property type="match status" value="1"/>
</dbReference>
<proteinExistence type="predicted"/>
<evidence type="ECO:0000313" key="3">
    <source>
        <dbReference type="Proteomes" id="UP001153954"/>
    </source>
</evidence>
<dbReference type="SUPFAM" id="SSF48371">
    <property type="entry name" value="ARM repeat"/>
    <property type="match status" value="1"/>
</dbReference>
<dbReference type="InterPro" id="IPR021133">
    <property type="entry name" value="HEAT_type_2"/>
</dbReference>
<name>A0AAU9TZS4_EUPED</name>
<evidence type="ECO:0000313" key="2">
    <source>
        <dbReference type="EMBL" id="CAH2091029.1"/>
    </source>
</evidence>
<dbReference type="InterPro" id="IPR016024">
    <property type="entry name" value="ARM-type_fold"/>
</dbReference>
<dbReference type="PANTHER" id="PTHR32059">
    <property type="entry name" value="RAB11-BINDING PROTEIN RELCH"/>
    <property type="match status" value="1"/>
</dbReference>
<organism evidence="2 3">
    <name type="scientific">Euphydryas editha</name>
    <name type="common">Edith's checkerspot</name>
    <dbReference type="NCBI Taxonomy" id="104508"/>
    <lineage>
        <taxon>Eukaryota</taxon>
        <taxon>Metazoa</taxon>
        <taxon>Ecdysozoa</taxon>
        <taxon>Arthropoda</taxon>
        <taxon>Hexapoda</taxon>
        <taxon>Insecta</taxon>
        <taxon>Pterygota</taxon>
        <taxon>Neoptera</taxon>
        <taxon>Endopterygota</taxon>
        <taxon>Lepidoptera</taxon>
        <taxon>Glossata</taxon>
        <taxon>Ditrysia</taxon>
        <taxon>Papilionoidea</taxon>
        <taxon>Nymphalidae</taxon>
        <taxon>Nymphalinae</taxon>
        <taxon>Euphydryas</taxon>
    </lineage>
</organism>
<dbReference type="Gene3D" id="1.25.10.10">
    <property type="entry name" value="Leucine-rich Repeat Variant"/>
    <property type="match status" value="2"/>
</dbReference>
<dbReference type="GO" id="GO:0032367">
    <property type="term" value="P:intracellular cholesterol transport"/>
    <property type="evidence" value="ECO:0007669"/>
    <property type="project" value="InterPro"/>
</dbReference>